<feature type="region of interest" description="Disordered" evidence="1">
    <location>
        <begin position="17"/>
        <end position="67"/>
    </location>
</feature>
<protein>
    <submittedName>
        <fullName evidence="2">Uncharacterized protein</fullName>
    </submittedName>
</protein>
<reference evidence="2 3" key="1">
    <citation type="submission" date="2023-01" db="EMBL/GenBank/DDBJ databases">
        <authorList>
            <person name="Whitehead M."/>
        </authorList>
    </citation>
    <scope>NUCLEOTIDE SEQUENCE [LARGE SCALE GENOMIC DNA]</scope>
</reference>
<feature type="compositionally biased region" description="Polar residues" evidence="1">
    <location>
        <begin position="51"/>
        <end position="67"/>
    </location>
</feature>
<evidence type="ECO:0000313" key="2">
    <source>
        <dbReference type="EMBL" id="CAI6361173.1"/>
    </source>
</evidence>
<gene>
    <name evidence="2" type="ORF">MEUPH1_LOCUS16384</name>
</gene>
<feature type="compositionally biased region" description="Basic and acidic residues" evidence="1">
    <location>
        <begin position="285"/>
        <end position="308"/>
    </location>
</feature>
<feature type="compositionally biased region" description="Basic and acidic residues" evidence="1">
    <location>
        <begin position="35"/>
        <end position="50"/>
    </location>
</feature>
<feature type="region of interest" description="Disordered" evidence="1">
    <location>
        <begin position="246"/>
        <end position="308"/>
    </location>
</feature>
<feature type="compositionally biased region" description="Basic and acidic residues" evidence="1">
    <location>
        <begin position="248"/>
        <end position="261"/>
    </location>
</feature>
<name>A0AAV0WZF6_9HEMI</name>
<organism evidence="2 3">
    <name type="scientific">Macrosiphum euphorbiae</name>
    <name type="common">potato aphid</name>
    <dbReference type="NCBI Taxonomy" id="13131"/>
    <lineage>
        <taxon>Eukaryota</taxon>
        <taxon>Metazoa</taxon>
        <taxon>Ecdysozoa</taxon>
        <taxon>Arthropoda</taxon>
        <taxon>Hexapoda</taxon>
        <taxon>Insecta</taxon>
        <taxon>Pterygota</taxon>
        <taxon>Neoptera</taxon>
        <taxon>Paraneoptera</taxon>
        <taxon>Hemiptera</taxon>
        <taxon>Sternorrhyncha</taxon>
        <taxon>Aphidomorpha</taxon>
        <taxon>Aphidoidea</taxon>
        <taxon>Aphididae</taxon>
        <taxon>Macrosiphini</taxon>
        <taxon>Macrosiphum</taxon>
    </lineage>
</organism>
<dbReference type="AlphaFoldDB" id="A0AAV0WZF6"/>
<feature type="compositionally biased region" description="Basic and acidic residues" evidence="1">
    <location>
        <begin position="148"/>
        <end position="163"/>
    </location>
</feature>
<keyword evidence="3" id="KW-1185">Reference proteome</keyword>
<feature type="compositionally biased region" description="Basic and acidic residues" evidence="1">
    <location>
        <begin position="197"/>
        <end position="206"/>
    </location>
</feature>
<evidence type="ECO:0000256" key="1">
    <source>
        <dbReference type="SAM" id="MobiDB-lite"/>
    </source>
</evidence>
<dbReference type="Proteomes" id="UP001160148">
    <property type="component" value="Unassembled WGS sequence"/>
</dbReference>
<sequence>MPKTPAERRRDYRARLRAARQENKNHVYRPAPKTSAERNREFRARQKELQRQNPENYEITSGPTLPSLNDTQQQNSATMQCMGPESILNGDNNCTDGQSNEIQPNVNVNRLKPMPKTPAERRRDYRARLRAARQENKNHVSRPAPKTSAERNREFRARQKELQRQNPENYEITSGPTLPSLNDTQQQNSTTIQWRNPDSRSIHNDDSSDEESNRNQPRVIVVNAQVHQASSQASIACNNQLQTTCKTPAERSRDYRVRQSESDNGETVNASQPTSQPKTGAQRMQEYRNRQRQRQFNEDSEKTNNVDE</sequence>
<feature type="compositionally biased region" description="Polar residues" evidence="1">
    <location>
        <begin position="265"/>
        <end position="279"/>
    </location>
</feature>
<comment type="caution">
    <text evidence="2">The sequence shown here is derived from an EMBL/GenBank/DDBJ whole genome shotgun (WGS) entry which is preliminary data.</text>
</comment>
<feature type="compositionally biased region" description="Basic and acidic residues" evidence="1">
    <location>
        <begin position="118"/>
        <end position="138"/>
    </location>
</feature>
<evidence type="ECO:0000313" key="3">
    <source>
        <dbReference type="Proteomes" id="UP001160148"/>
    </source>
</evidence>
<feature type="region of interest" description="Disordered" evidence="1">
    <location>
        <begin position="85"/>
        <end position="215"/>
    </location>
</feature>
<feature type="compositionally biased region" description="Polar residues" evidence="1">
    <location>
        <begin position="89"/>
        <end position="108"/>
    </location>
</feature>
<feature type="compositionally biased region" description="Polar residues" evidence="1">
    <location>
        <begin position="164"/>
        <end position="196"/>
    </location>
</feature>
<dbReference type="EMBL" id="CARXXK010000003">
    <property type="protein sequence ID" value="CAI6361173.1"/>
    <property type="molecule type" value="Genomic_DNA"/>
</dbReference>
<proteinExistence type="predicted"/>
<accession>A0AAV0WZF6</accession>